<dbReference type="AlphaFoldDB" id="A0A327XAJ4"/>
<dbReference type="RefSeq" id="WP_170139298.1">
    <property type="nucleotide sequence ID" value="NZ_QLMC01000001.1"/>
</dbReference>
<protein>
    <submittedName>
        <fullName evidence="1">Uncharacterized protein</fullName>
    </submittedName>
</protein>
<dbReference type="Proteomes" id="UP000248790">
    <property type="component" value="Unassembled WGS sequence"/>
</dbReference>
<evidence type="ECO:0000313" key="2">
    <source>
        <dbReference type="Proteomes" id="UP000248790"/>
    </source>
</evidence>
<comment type="caution">
    <text evidence="1">The sequence shown here is derived from an EMBL/GenBank/DDBJ whole genome shotgun (WGS) entry which is preliminary data.</text>
</comment>
<dbReference type="EMBL" id="QLMC01000001">
    <property type="protein sequence ID" value="RAK02642.1"/>
    <property type="molecule type" value="Genomic_DNA"/>
</dbReference>
<keyword evidence="2" id="KW-1185">Reference proteome</keyword>
<sequence length="49" mass="5721">MTKPNSSELQESERFHLVKPCWIDKYRAITYWFSMPGKTATGRCLPTTI</sequence>
<proteinExistence type="predicted"/>
<accession>A0A327XAJ4</accession>
<reference evidence="1 2" key="1">
    <citation type="submission" date="2018-06" db="EMBL/GenBank/DDBJ databases">
        <title>Genomic Encyclopedia of Archaeal and Bacterial Type Strains, Phase II (KMG-II): from individual species to whole genera.</title>
        <authorList>
            <person name="Goeker M."/>
        </authorList>
    </citation>
    <scope>NUCLEOTIDE SEQUENCE [LARGE SCALE GENOMIC DNA]</scope>
    <source>
        <strain evidence="1 2">DSM 21851</strain>
    </source>
</reference>
<gene>
    <name evidence="1" type="ORF">LX87_00762</name>
</gene>
<organism evidence="1 2">
    <name type="scientific">Larkinella arboricola</name>
    <dbReference type="NCBI Taxonomy" id="643671"/>
    <lineage>
        <taxon>Bacteria</taxon>
        <taxon>Pseudomonadati</taxon>
        <taxon>Bacteroidota</taxon>
        <taxon>Cytophagia</taxon>
        <taxon>Cytophagales</taxon>
        <taxon>Spirosomataceae</taxon>
        <taxon>Larkinella</taxon>
    </lineage>
</organism>
<name>A0A327XAJ4_LARAB</name>
<evidence type="ECO:0000313" key="1">
    <source>
        <dbReference type="EMBL" id="RAK02642.1"/>
    </source>
</evidence>